<keyword evidence="3" id="KW-1185">Reference proteome</keyword>
<dbReference type="EMBL" id="MPUH01000250">
    <property type="protein sequence ID" value="OMJ85022.1"/>
    <property type="molecule type" value="Genomic_DNA"/>
</dbReference>
<sequence>MYSANDIAEQEALLSNQKIYHNEFFSKVNHKTDSPINPLPAFSAQDSNPKNTQTKPSNYNWLSDSQYTYQSYLLLSPNFPLPTSAYHPKPIPENDPKQSDQIPTINPKKISTSPKPRQNTPICLSHATKQPSPKIKHKNTLKQKASIDKYKLATRSMPDSSFKKYFGKPVFANYGHANKSPIFGGFLYGNYMKSYNSAPHDGNKDLSKLKVLENVQDRAMKKQDKIQILNRICKDEIKVSCFEEESKLKKKQQILPSDKNVNIKDIAKIDLLEKKPLKSERKLETEDNTAGKAEEIIVKKHENTKKICGQSKFLLQKSISAREVLEPQMPLKKLANANNLKEQPIIKNQNLNKNKSIQAHNESIQNHPEISIACNEEKIIKSLSENNNQVVEPKKYCPCCNKLYKKRLTQSQFCSGKVFNLPIQHPEEIPAAGKLTYRSPSAYTIIYDSNQL</sequence>
<proteinExistence type="predicted"/>
<dbReference type="AlphaFoldDB" id="A0A1R2C7M3"/>
<evidence type="ECO:0000313" key="2">
    <source>
        <dbReference type="EMBL" id="OMJ85022.1"/>
    </source>
</evidence>
<name>A0A1R2C7M3_9CILI</name>
<organism evidence="2 3">
    <name type="scientific">Stentor coeruleus</name>
    <dbReference type="NCBI Taxonomy" id="5963"/>
    <lineage>
        <taxon>Eukaryota</taxon>
        <taxon>Sar</taxon>
        <taxon>Alveolata</taxon>
        <taxon>Ciliophora</taxon>
        <taxon>Postciliodesmatophora</taxon>
        <taxon>Heterotrichea</taxon>
        <taxon>Heterotrichida</taxon>
        <taxon>Stentoridae</taxon>
        <taxon>Stentor</taxon>
    </lineage>
</organism>
<evidence type="ECO:0000313" key="3">
    <source>
        <dbReference type="Proteomes" id="UP000187209"/>
    </source>
</evidence>
<accession>A0A1R2C7M3</accession>
<evidence type="ECO:0000256" key="1">
    <source>
        <dbReference type="SAM" id="MobiDB-lite"/>
    </source>
</evidence>
<protein>
    <submittedName>
        <fullName evidence="2">Uncharacterized protein</fullName>
    </submittedName>
</protein>
<dbReference type="Proteomes" id="UP000187209">
    <property type="component" value="Unassembled WGS sequence"/>
</dbReference>
<reference evidence="2 3" key="1">
    <citation type="submission" date="2016-11" db="EMBL/GenBank/DDBJ databases">
        <title>The macronuclear genome of Stentor coeruleus: a giant cell with tiny introns.</title>
        <authorList>
            <person name="Slabodnick M."/>
            <person name="Ruby J.G."/>
            <person name="Reiff S.B."/>
            <person name="Swart E.C."/>
            <person name="Gosai S."/>
            <person name="Prabakaran S."/>
            <person name="Witkowska E."/>
            <person name="Larue G.E."/>
            <person name="Fisher S."/>
            <person name="Freeman R.M."/>
            <person name="Gunawardena J."/>
            <person name="Chu W."/>
            <person name="Stover N.A."/>
            <person name="Gregory B.D."/>
            <person name="Nowacki M."/>
            <person name="Derisi J."/>
            <person name="Roy S.W."/>
            <person name="Marshall W.F."/>
            <person name="Sood P."/>
        </authorList>
    </citation>
    <scope>NUCLEOTIDE SEQUENCE [LARGE SCALE GENOMIC DNA]</scope>
    <source>
        <strain evidence="2">WM001</strain>
    </source>
</reference>
<feature type="compositionally biased region" description="Polar residues" evidence="1">
    <location>
        <begin position="44"/>
        <end position="58"/>
    </location>
</feature>
<comment type="caution">
    <text evidence="2">The sequence shown here is derived from an EMBL/GenBank/DDBJ whole genome shotgun (WGS) entry which is preliminary data.</text>
</comment>
<gene>
    <name evidence="2" type="ORF">SteCoe_13744</name>
</gene>
<dbReference type="OrthoDB" id="313331at2759"/>
<feature type="region of interest" description="Disordered" evidence="1">
    <location>
        <begin position="84"/>
        <end position="118"/>
    </location>
</feature>
<feature type="compositionally biased region" description="Polar residues" evidence="1">
    <location>
        <begin position="99"/>
        <end position="118"/>
    </location>
</feature>
<feature type="region of interest" description="Disordered" evidence="1">
    <location>
        <begin position="36"/>
        <end position="58"/>
    </location>
</feature>